<dbReference type="GO" id="GO:0050136">
    <property type="term" value="F:NADH dehydrogenase (quinone) (non-electrogenic) activity"/>
    <property type="evidence" value="ECO:0007669"/>
    <property type="project" value="UniProtKB-EC"/>
</dbReference>
<keyword evidence="3" id="KW-0285">Flavoprotein</keyword>
<evidence type="ECO:0000256" key="2">
    <source>
        <dbReference type="ARBA" id="ARBA00012637"/>
    </source>
</evidence>
<dbReference type="HOGENOM" id="CLU_021377_7_1_10"/>
<dbReference type="PRINTS" id="PR00368">
    <property type="entry name" value="FADPNR"/>
</dbReference>
<dbReference type="InterPro" id="IPR054585">
    <property type="entry name" value="NDH2-like_C"/>
</dbReference>
<evidence type="ECO:0000256" key="3">
    <source>
        <dbReference type="ARBA" id="ARBA00022630"/>
    </source>
</evidence>
<dbReference type="PANTHER" id="PTHR43706">
    <property type="entry name" value="NADH DEHYDROGENASE"/>
    <property type="match status" value="1"/>
</dbReference>
<evidence type="ECO:0000256" key="4">
    <source>
        <dbReference type="ARBA" id="ARBA00022827"/>
    </source>
</evidence>
<dbReference type="Pfam" id="PF22366">
    <property type="entry name" value="NDH2_C"/>
    <property type="match status" value="1"/>
</dbReference>
<comment type="catalytic activity">
    <reaction evidence="8">
        <text>a quinone + NADH + H(+) = a quinol + NAD(+)</text>
        <dbReference type="Rhea" id="RHEA:46160"/>
        <dbReference type="ChEBI" id="CHEBI:15378"/>
        <dbReference type="ChEBI" id="CHEBI:24646"/>
        <dbReference type="ChEBI" id="CHEBI:57540"/>
        <dbReference type="ChEBI" id="CHEBI:57945"/>
        <dbReference type="ChEBI" id="CHEBI:132124"/>
        <dbReference type="EC" id="1.6.5.9"/>
    </reaction>
</comment>
<evidence type="ECO:0000313" key="13">
    <source>
        <dbReference type="Proteomes" id="UP000027148"/>
    </source>
</evidence>
<dbReference type="STRING" id="1415657.FNIIJ_095"/>
<protein>
    <recommendedName>
        <fullName evidence="2">NADH:ubiquinone reductase (non-electrogenic)</fullName>
        <ecNumber evidence="2">1.6.5.9</ecNumber>
    </recommendedName>
</protein>
<keyword evidence="9" id="KW-0472">Membrane</keyword>
<dbReference type="InterPro" id="IPR045024">
    <property type="entry name" value="NDH-2"/>
</dbReference>
<dbReference type="EC" id="1.6.5.9" evidence="2"/>
<dbReference type="AlphaFoldDB" id="A0A068DWK4"/>
<evidence type="ECO:0000256" key="5">
    <source>
        <dbReference type="ARBA" id="ARBA00022946"/>
    </source>
</evidence>
<keyword evidence="7" id="KW-0520">NAD</keyword>
<evidence type="ECO:0000256" key="6">
    <source>
        <dbReference type="ARBA" id="ARBA00023002"/>
    </source>
</evidence>
<dbReference type="InterPro" id="IPR036188">
    <property type="entry name" value="FAD/NAD-bd_sf"/>
</dbReference>
<organism evidence="12 13">
    <name type="scientific">Candidatus Walczuchella monophlebidarum</name>
    <dbReference type="NCBI Taxonomy" id="1415657"/>
    <lineage>
        <taxon>Bacteria</taxon>
        <taxon>Pseudomonadati</taxon>
        <taxon>Bacteroidota</taxon>
        <taxon>Flavobacteriia</taxon>
        <taxon>Flavobacteriales</taxon>
        <taxon>Candidatus Walczuchella</taxon>
    </lineage>
</organism>
<dbReference type="PANTHER" id="PTHR43706:SF47">
    <property type="entry name" value="EXTERNAL NADH-UBIQUINONE OXIDOREDUCTASE 1, MITOCHONDRIAL-RELATED"/>
    <property type="match status" value="1"/>
</dbReference>
<evidence type="ECO:0000256" key="7">
    <source>
        <dbReference type="ARBA" id="ARBA00023027"/>
    </source>
</evidence>
<dbReference type="InterPro" id="IPR023753">
    <property type="entry name" value="FAD/NAD-binding_dom"/>
</dbReference>
<keyword evidence="6" id="KW-0560">Oxidoreductase</keyword>
<keyword evidence="4" id="KW-0274">FAD</keyword>
<comment type="similarity">
    <text evidence="1">Belongs to the NADH dehydrogenase family.</text>
</comment>
<evidence type="ECO:0000256" key="1">
    <source>
        <dbReference type="ARBA" id="ARBA00005272"/>
    </source>
</evidence>
<keyword evidence="5" id="KW-0809">Transit peptide</keyword>
<keyword evidence="9" id="KW-0812">Transmembrane</keyword>
<evidence type="ECO:0000256" key="9">
    <source>
        <dbReference type="SAM" id="Phobius"/>
    </source>
</evidence>
<dbReference type="EMBL" id="CP006873">
    <property type="protein sequence ID" value="AID37393.1"/>
    <property type="molecule type" value="Genomic_DNA"/>
</dbReference>
<dbReference type="Gene3D" id="3.50.50.100">
    <property type="match status" value="1"/>
</dbReference>
<evidence type="ECO:0000259" key="11">
    <source>
        <dbReference type="Pfam" id="PF22366"/>
    </source>
</evidence>
<dbReference type="PRINTS" id="PR00411">
    <property type="entry name" value="PNDRDTASEI"/>
</dbReference>
<reference evidence="12 13" key="1">
    <citation type="journal article" date="2014" name="Genome Biol. Evol.">
        <title>Genome sequence of "Candidatus Walczuchella monophlebidarum" the flavobacterial endosymbiont of Llaveia axin axin (Hemiptera: Coccoidea: Monophlebidae).</title>
        <authorList>
            <person name="Rosas-Perez T."/>
            <person name="Rosenblueth M."/>
            <person name="Rincon-Rosales R."/>
            <person name="Mora J."/>
            <person name="Martinez-Romero E."/>
        </authorList>
    </citation>
    <scope>NUCLEOTIDE SEQUENCE [LARGE SCALE GENOMIC DNA]</scope>
    <source>
        <strain evidence="12">FNIIJ</strain>
    </source>
</reference>
<gene>
    <name evidence="12" type="primary">ndh</name>
    <name evidence="12" type="ORF">FNIIJ_095</name>
</gene>
<feature type="domain" description="FAD/NAD(P)-binding" evidence="10">
    <location>
        <begin position="9"/>
        <end position="326"/>
    </location>
</feature>
<feature type="domain" description="External alternative NADH-ubiquinone oxidoreductase-like C-terminal" evidence="11">
    <location>
        <begin position="351"/>
        <end position="403"/>
    </location>
</feature>
<dbReference type="Pfam" id="PF07992">
    <property type="entry name" value="Pyr_redox_2"/>
    <property type="match status" value="1"/>
</dbReference>
<dbReference type="SUPFAM" id="SSF51905">
    <property type="entry name" value="FAD/NAD(P)-binding domain"/>
    <property type="match status" value="1"/>
</dbReference>
<keyword evidence="13" id="KW-1185">Reference proteome</keyword>
<name>A0A068DWK4_9FLAO</name>
<sequence length="429" mass="49088">MNIPECNLKKVVIIGAGFGGYQIATKLRRDKFQVVLLDKNNYYTFQPLLYQVATAGLEPDSITHPIRTIIKNKENFYFRLANVYRIDPKIKKVYSNMGDLSYDYLIIATGSTTNFFGHKNIERYALPIKSVMEAIKLRSLILQSFETALFTKDVKERDRLMTFVIAGGGPTGVEISGALSELKNFIFPKDYPDLDISRMSIHIIQATFRLVDGMSKASSDATLNYLKKSGVNIWLNCLVKDYDGNTVYIDNGQKIESVNLIWSAGVKGSIIEGFENVSIEEGRFRVDAYNMVKNYEGVFAIGDVAAMKRDNRNAYPMIAQPAIQQGIHLAKNLNLLAEGKEMIPFRYIDHGSIAIIGRNKAVCDLPWLQFKGFFAWLIWIYIHFINLIHVRNRIIVLTNWIIQYYQYNKSIRLIIQSYKRILPEKKEAQ</sequence>
<feature type="transmembrane region" description="Helical" evidence="9">
    <location>
        <begin position="373"/>
        <end position="390"/>
    </location>
</feature>
<dbReference type="RefSeq" id="WP_038436099.1">
    <property type="nucleotide sequence ID" value="NZ_CP006873.1"/>
</dbReference>
<dbReference type="KEGG" id="elv:FNIIJ_095"/>
<evidence type="ECO:0000313" key="12">
    <source>
        <dbReference type="EMBL" id="AID37393.1"/>
    </source>
</evidence>
<proteinExistence type="inferred from homology"/>
<evidence type="ECO:0000259" key="10">
    <source>
        <dbReference type="Pfam" id="PF07992"/>
    </source>
</evidence>
<keyword evidence="9" id="KW-1133">Transmembrane helix</keyword>
<accession>A0A068DWK4</accession>
<dbReference type="Proteomes" id="UP000027148">
    <property type="component" value="Chromosome"/>
</dbReference>
<evidence type="ECO:0000256" key="8">
    <source>
        <dbReference type="ARBA" id="ARBA00047599"/>
    </source>
</evidence>
<dbReference type="OrthoDB" id="9781621at2"/>